<reference evidence="1 2" key="1">
    <citation type="submission" date="2020-10" db="EMBL/GenBank/DDBJ databases">
        <title>Streptomyces ferrugineus complate genome analysis.</title>
        <authorList>
            <person name="Anwar N."/>
        </authorList>
    </citation>
    <scope>NUCLEOTIDE SEQUENCE [LARGE SCALE GENOMIC DNA]</scope>
    <source>
        <strain evidence="1 2">CCTCC AA2014009</strain>
    </source>
</reference>
<protein>
    <submittedName>
        <fullName evidence="1">Uncharacterized protein</fullName>
    </submittedName>
</protein>
<evidence type="ECO:0000313" key="2">
    <source>
        <dbReference type="Proteomes" id="UP000594205"/>
    </source>
</evidence>
<dbReference type="AlphaFoldDB" id="A0A7M2SVX6"/>
<proteinExistence type="predicted"/>
<keyword evidence="2" id="KW-1185">Reference proteome</keyword>
<organism evidence="1 2">
    <name type="scientific">Streptomyces ferrugineus</name>
    <dbReference type="NCBI Taxonomy" id="1413221"/>
    <lineage>
        <taxon>Bacteria</taxon>
        <taxon>Bacillati</taxon>
        <taxon>Actinomycetota</taxon>
        <taxon>Actinomycetes</taxon>
        <taxon>Kitasatosporales</taxon>
        <taxon>Streptomycetaceae</taxon>
        <taxon>Streptomyces</taxon>
    </lineage>
</organism>
<dbReference type="RefSeq" id="WP_194048646.1">
    <property type="nucleotide sequence ID" value="NZ_CP063373.1"/>
</dbReference>
<accession>A0A7M2SVX6</accession>
<dbReference type="Proteomes" id="UP000594205">
    <property type="component" value="Chromosome"/>
</dbReference>
<evidence type="ECO:0000313" key="1">
    <source>
        <dbReference type="EMBL" id="QOV40059.1"/>
    </source>
</evidence>
<sequence length="237" mass="26318">METIYGLYVEGSKGQSDIASFLLAEGATRSPDPHNPSYWYVPAAARGPIKEWLENRSISFISTYEFQATSTDIVEDLAGHLGLSLLSAEAARQSAPLMAKDPDDFRIIVNNRMLELLAPITQEVIWGRYEQYAELSFLRSAPELPDPIQLSAALSIECFDGDRWDVSGDGRSIMTRRNLDTLNRVGIAYSTAQSVNGNVYPREKFPTFSGRVIQSAKQAGVDLVIYLPPEGLEIKPW</sequence>
<name>A0A7M2SVX6_9ACTN</name>
<gene>
    <name evidence="1" type="ORF">IM697_17670</name>
</gene>
<dbReference type="KEGG" id="sfeu:IM697_17670"/>
<dbReference type="EMBL" id="CP063373">
    <property type="protein sequence ID" value="QOV40059.1"/>
    <property type="molecule type" value="Genomic_DNA"/>
</dbReference>